<evidence type="ECO:0000313" key="2">
    <source>
        <dbReference type="EMBL" id="KAK0477306.1"/>
    </source>
</evidence>
<reference evidence="2" key="1">
    <citation type="submission" date="2023-06" db="EMBL/GenBank/DDBJ databases">
        <authorList>
            <consortium name="Lawrence Berkeley National Laboratory"/>
            <person name="Ahrendt S."/>
            <person name="Sahu N."/>
            <person name="Indic B."/>
            <person name="Wong-Bajracharya J."/>
            <person name="Merenyi Z."/>
            <person name="Ke H.-M."/>
            <person name="Monk M."/>
            <person name="Kocsube S."/>
            <person name="Drula E."/>
            <person name="Lipzen A."/>
            <person name="Balint B."/>
            <person name="Henrissat B."/>
            <person name="Andreopoulos B."/>
            <person name="Martin F.M."/>
            <person name="Harder C.B."/>
            <person name="Rigling D."/>
            <person name="Ford K.L."/>
            <person name="Foster G.D."/>
            <person name="Pangilinan J."/>
            <person name="Papanicolaou A."/>
            <person name="Barry K."/>
            <person name="LaButti K."/>
            <person name="Viragh M."/>
            <person name="Koriabine M."/>
            <person name="Yan M."/>
            <person name="Riley R."/>
            <person name="Champramary S."/>
            <person name="Plett K.L."/>
            <person name="Tsai I.J."/>
            <person name="Slot J."/>
            <person name="Sipos G."/>
            <person name="Plett J."/>
            <person name="Nagy L.G."/>
            <person name="Grigoriev I.V."/>
        </authorList>
    </citation>
    <scope>NUCLEOTIDE SEQUENCE</scope>
    <source>
        <strain evidence="2">ICMP 16352</strain>
    </source>
</reference>
<feature type="compositionally biased region" description="Polar residues" evidence="1">
    <location>
        <begin position="151"/>
        <end position="163"/>
    </location>
</feature>
<feature type="compositionally biased region" description="Low complexity" evidence="1">
    <location>
        <begin position="164"/>
        <end position="177"/>
    </location>
</feature>
<gene>
    <name evidence="2" type="ORF">IW261DRAFT_1421018</name>
</gene>
<dbReference type="EMBL" id="JAUEPR010000017">
    <property type="protein sequence ID" value="KAK0477306.1"/>
    <property type="molecule type" value="Genomic_DNA"/>
</dbReference>
<protein>
    <submittedName>
        <fullName evidence="2">Uncharacterized protein</fullName>
    </submittedName>
</protein>
<comment type="caution">
    <text evidence="2">The sequence shown here is derived from an EMBL/GenBank/DDBJ whole genome shotgun (WGS) entry which is preliminary data.</text>
</comment>
<organism evidence="2 3">
    <name type="scientific">Armillaria novae-zelandiae</name>
    <dbReference type="NCBI Taxonomy" id="153914"/>
    <lineage>
        <taxon>Eukaryota</taxon>
        <taxon>Fungi</taxon>
        <taxon>Dikarya</taxon>
        <taxon>Basidiomycota</taxon>
        <taxon>Agaricomycotina</taxon>
        <taxon>Agaricomycetes</taxon>
        <taxon>Agaricomycetidae</taxon>
        <taxon>Agaricales</taxon>
        <taxon>Marasmiineae</taxon>
        <taxon>Physalacriaceae</taxon>
        <taxon>Armillaria</taxon>
    </lineage>
</organism>
<accession>A0AA39P4T1</accession>
<dbReference type="Proteomes" id="UP001175227">
    <property type="component" value="Unassembled WGS sequence"/>
</dbReference>
<feature type="region of interest" description="Disordered" evidence="1">
    <location>
        <begin position="151"/>
        <end position="177"/>
    </location>
</feature>
<name>A0AA39P4T1_9AGAR</name>
<keyword evidence="3" id="KW-1185">Reference proteome</keyword>
<proteinExistence type="predicted"/>
<dbReference type="AlphaFoldDB" id="A0AA39P4T1"/>
<evidence type="ECO:0000313" key="3">
    <source>
        <dbReference type="Proteomes" id="UP001175227"/>
    </source>
</evidence>
<sequence>MTSHRAILSIYDVFRNANSKTQDGIPQLPGVISHLNTKKEIGANSTVTLDDVEDANDVALAIRGHYASKDPEIKRKVELITEMYTLAIKNAYSNATFFCDCAPPVDYHIKIGGLEDKIEELKSDIASSCASSLAELEVKITAAQIATRHAQTSAHDAESTANDAQTTSKNAQATANKAQATATTAQATANAAKDVAHNAQTTANAAKTTANTARINAKNVLIADQNSHRRYTKEFSTLKKVVIGPYAGFDHGNDAYGDCRIAT</sequence>
<evidence type="ECO:0000256" key="1">
    <source>
        <dbReference type="SAM" id="MobiDB-lite"/>
    </source>
</evidence>